<evidence type="ECO:0000313" key="1">
    <source>
        <dbReference type="EMBL" id="TNN82998.1"/>
    </source>
</evidence>
<organism evidence="1 2">
    <name type="scientific">Liparis tanakae</name>
    <name type="common">Tanaka's snailfish</name>
    <dbReference type="NCBI Taxonomy" id="230148"/>
    <lineage>
        <taxon>Eukaryota</taxon>
        <taxon>Metazoa</taxon>
        <taxon>Chordata</taxon>
        <taxon>Craniata</taxon>
        <taxon>Vertebrata</taxon>
        <taxon>Euteleostomi</taxon>
        <taxon>Actinopterygii</taxon>
        <taxon>Neopterygii</taxon>
        <taxon>Teleostei</taxon>
        <taxon>Neoteleostei</taxon>
        <taxon>Acanthomorphata</taxon>
        <taxon>Eupercaria</taxon>
        <taxon>Perciformes</taxon>
        <taxon>Cottioidei</taxon>
        <taxon>Cottales</taxon>
        <taxon>Liparidae</taxon>
        <taxon>Liparis</taxon>
    </lineage>
</organism>
<comment type="caution">
    <text evidence="1">The sequence shown here is derived from an EMBL/GenBank/DDBJ whole genome shotgun (WGS) entry which is preliminary data.</text>
</comment>
<dbReference type="Proteomes" id="UP000314294">
    <property type="component" value="Unassembled WGS sequence"/>
</dbReference>
<accession>A0A4Z2IZY8</accession>
<protein>
    <submittedName>
        <fullName evidence="1">Uncharacterized protein</fullName>
    </submittedName>
</protein>
<keyword evidence="2" id="KW-1185">Reference proteome</keyword>
<sequence>MLMLLLELLQLERSDVNHRVRVGFALGGASGDGVRRVRGIGGRILAFTAWGGHKRNITKYHPSRKLCDHKTTCRSEQISAQGNVIRMPRQERPLDLHGHERHRIPQQHGLCLQMYKSYPEGEQMGLMMNVSRVRPVKKSRSGTRGTWVLSSAQWVNGVLISSSSVTIDRKWPEESQTTTDTNPDRAKKWCVASGRSNERNATLEA</sequence>
<proteinExistence type="predicted"/>
<reference evidence="1 2" key="1">
    <citation type="submission" date="2019-03" db="EMBL/GenBank/DDBJ databases">
        <title>First draft genome of Liparis tanakae, snailfish: a comprehensive survey of snailfish specific genes.</title>
        <authorList>
            <person name="Kim W."/>
            <person name="Song I."/>
            <person name="Jeong J.-H."/>
            <person name="Kim D."/>
            <person name="Kim S."/>
            <person name="Ryu S."/>
            <person name="Song J.Y."/>
            <person name="Lee S.K."/>
        </authorList>
    </citation>
    <scope>NUCLEOTIDE SEQUENCE [LARGE SCALE GENOMIC DNA]</scope>
    <source>
        <tissue evidence="1">Muscle</tissue>
    </source>
</reference>
<gene>
    <name evidence="1" type="ORF">EYF80_006605</name>
</gene>
<evidence type="ECO:0000313" key="2">
    <source>
        <dbReference type="Proteomes" id="UP000314294"/>
    </source>
</evidence>
<dbReference type="AlphaFoldDB" id="A0A4Z2IZY8"/>
<name>A0A4Z2IZY8_9TELE</name>
<dbReference type="EMBL" id="SRLO01000035">
    <property type="protein sequence ID" value="TNN82998.1"/>
    <property type="molecule type" value="Genomic_DNA"/>
</dbReference>